<comment type="caution">
    <text evidence="2">The sequence shown here is derived from an EMBL/GenBank/DDBJ whole genome shotgun (WGS) entry which is preliminary data.</text>
</comment>
<keyword evidence="1" id="KW-1133">Transmembrane helix</keyword>
<dbReference type="AlphaFoldDB" id="A0A9W4WSD4"/>
<feature type="transmembrane region" description="Helical" evidence="1">
    <location>
        <begin position="75"/>
        <end position="95"/>
    </location>
</feature>
<evidence type="ECO:0000313" key="2">
    <source>
        <dbReference type="EMBL" id="CAI2168579.1"/>
    </source>
</evidence>
<dbReference type="Proteomes" id="UP001153678">
    <property type="component" value="Unassembled WGS sequence"/>
</dbReference>
<feature type="transmembrane region" description="Helical" evidence="1">
    <location>
        <begin position="115"/>
        <end position="138"/>
    </location>
</feature>
<feature type="transmembrane region" description="Helical" evidence="1">
    <location>
        <begin position="243"/>
        <end position="266"/>
    </location>
</feature>
<evidence type="ECO:0000256" key="1">
    <source>
        <dbReference type="SAM" id="Phobius"/>
    </source>
</evidence>
<sequence>MSTVCYIVALPQTHFYLTRYSSGSAFHRFITIKMPIYSATTIFYITLQSISLILILFLIFSLLRSKPHFTKWTLFQLFLSAFGNGLSALLPIVMYGDELDIRAFESSVCIISSKLANLTMYPLEFFALVIIFYLWHALVKRSIDIEKKTFVYFSGTIWMYTIVYNIYEMFRLRQQKNWGVRTSFFNCITTHSVRNYYGYVIPISILSFIAIIMTCHSTIILYERWRNFNCNMNRTTAIKLGHAVRLHILCISIIVLTLLNLIPRIFYLETTVSYFAAALVKAALFLPFCYYVPPDRSGNELLQADQEEYNFNV</sequence>
<dbReference type="OrthoDB" id="2405034at2759"/>
<gene>
    <name evidence="2" type="ORF">FWILDA_LOCUS3651</name>
</gene>
<reference evidence="2" key="1">
    <citation type="submission" date="2022-08" db="EMBL/GenBank/DDBJ databases">
        <authorList>
            <person name="Kallberg Y."/>
            <person name="Tangrot J."/>
            <person name="Rosling A."/>
        </authorList>
    </citation>
    <scope>NUCLEOTIDE SEQUENCE</scope>
    <source>
        <strain evidence="2">Wild A</strain>
    </source>
</reference>
<organism evidence="2 3">
    <name type="scientific">Funneliformis geosporum</name>
    <dbReference type="NCBI Taxonomy" id="1117311"/>
    <lineage>
        <taxon>Eukaryota</taxon>
        <taxon>Fungi</taxon>
        <taxon>Fungi incertae sedis</taxon>
        <taxon>Mucoromycota</taxon>
        <taxon>Glomeromycotina</taxon>
        <taxon>Glomeromycetes</taxon>
        <taxon>Glomerales</taxon>
        <taxon>Glomeraceae</taxon>
        <taxon>Funneliformis</taxon>
    </lineage>
</organism>
<feature type="transmembrane region" description="Helical" evidence="1">
    <location>
        <begin position="42"/>
        <end position="63"/>
    </location>
</feature>
<feature type="transmembrane region" description="Helical" evidence="1">
    <location>
        <begin position="272"/>
        <end position="292"/>
    </location>
</feature>
<dbReference type="EMBL" id="CAMKVN010000501">
    <property type="protein sequence ID" value="CAI2168579.1"/>
    <property type="molecule type" value="Genomic_DNA"/>
</dbReference>
<proteinExistence type="predicted"/>
<keyword evidence="1" id="KW-0472">Membrane</keyword>
<feature type="transmembrane region" description="Helical" evidence="1">
    <location>
        <begin position="199"/>
        <end position="222"/>
    </location>
</feature>
<protein>
    <submittedName>
        <fullName evidence="2">3091_t:CDS:1</fullName>
    </submittedName>
</protein>
<keyword evidence="3" id="KW-1185">Reference proteome</keyword>
<keyword evidence="1" id="KW-0812">Transmembrane</keyword>
<evidence type="ECO:0000313" key="3">
    <source>
        <dbReference type="Proteomes" id="UP001153678"/>
    </source>
</evidence>
<name>A0A9W4WSD4_9GLOM</name>
<accession>A0A9W4WSD4</accession>
<feature type="transmembrane region" description="Helical" evidence="1">
    <location>
        <begin position="150"/>
        <end position="167"/>
    </location>
</feature>